<reference evidence="2" key="1">
    <citation type="submission" date="2022-11" db="UniProtKB">
        <authorList>
            <consortium name="WormBaseParasite"/>
        </authorList>
    </citation>
    <scope>IDENTIFICATION</scope>
</reference>
<protein>
    <submittedName>
        <fullName evidence="2">Uncharacterized protein</fullName>
    </submittedName>
</protein>
<accession>A0A914HU44</accession>
<sequence length="83" mass="9865">MRRLCSNNLTKMPQFVGGIGNFPKTSVTHTHLVNSSTNLARAFIFDLDKNRYSKYTRTKVNFWLWTCTVTEWDKLNLWRQRLP</sequence>
<evidence type="ECO:0000313" key="2">
    <source>
        <dbReference type="WBParaSite" id="Gr19_v10_g4492.t1"/>
    </source>
</evidence>
<organism evidence="1 2">
    <name type="scientific">Globodera rostochiensis</name>
    <name type="common">Golden nematode worm</name>
    <name type="synonym">Heterodera rostochiensis</name>
    <dbReference type="NCBI Taxonomy" id="31243"/>
    <lineage>
        <taxon>Eukaryota</taxon>
        <taxon>Metazoa</taxon>
        <taxon>Ecdysozoa</taxon>
        <taxon>Nematoda</taxon>
        <taxon>Chromadorea</taxon>
        <taxon>Rhabditida</taxon>
        <taxon>Tylenchina</taxon>
        <taxon>Tylenchomorpha</taxon>
        <taxon>Tylenchoidea</taxon>
        <taxon>Heteroderidae</taxon>
        <taxon>Heteroderinae</taxon>
        <taxon>Globodera</taxon>
    </lineage>
</organism>
<proteinExistence type="predicted"/>
<keyword evidence="1" id="KW-1185">Reference proteome</keyword>
<evidence type="ECO:0000313" key="1">
    <source>
        <dbReference type="Proteomes" id="UP000887572"/>
    </source>
</evidence>
<dbReference type="AlphaFoldDB" id="A0A914HU44"/>
<dbReference type="Proteomes" id="UP000887572">
    <property type="component" value="Unplaced"/>
</dbReference>
<dbReference type="WBParaSite" id="Gr19_v10_g4492.t1">
    <property type="protein sequence ID" value="Gr19_v10_g4492.t1"/>
    <property type="gene ID" value="Gr19_v10_g4492"/>
</dbReference>
<name>A0A914HU44_GLORO</name>